<evidence type="ECO:0000256" key="1">
    <source>
        <dbReference type="ARBA" id="ARBA00001412"/>
    </source>
</evidence>
<evidence type="ECO:0000313" key="9">
    <source>
        <dbReference type="EMBL" id="MCY1719990.1"/>
    </source>
</evidence>
<dbReference type="InterPro" id="IPR006102">
    <property type="entry name" value="Ig-like_GH2"/>
</dbReference>
<keyword evidence="5" id="KW-0326">Glycosidase</keyword>
<dbReference type="PANTHER" id="PTHR46323:SF2">
    <property type="entry name" value="BETA-GALACTOSIDASE"/>
    <property type="match status" value="1"/>
</dbReference>
<comment type="similarity">
    <text evidence="2">Belongs to the glycosyl hydrolase 2 family.</text>
</comment>
<evidence type="ECO:0000256" key="4">
    <source>
        <dbReference type="ARBA" id="ARBA00022801"/>
    </source>
</evidence>
<dbReference type="Gene3D" id="3.20.20.80">
    <property type="entry name" value="Glycosidases"/>
    <property type="match status" value="1"/>
</dbReference>
<name>A0A9X3FBR5_9BACT</name>
<feature type="domain" description="Glycoside hydrolase family 2 immunoglobulin-like beta-sandwich" evidence="6">
    <location>
        <begin position="237"/>
        <end position="343"/>
    </location>
</feature>
<feature type="domain" description="Glycosyl hydrolases family 2 sugar binding" evidence="8">
    <location>
        <begin position="126"/>
        <end position="232"/>
    </location>
</feature>
<dbReference type="InterPro" id="IPR017853">
    <property type="entry name" value="GH"/>
</dbReference>
<dbReference type="SUPFAM" id="SSF51445">
    <property type="entry name" value="(Trans)glycosidases"/>
    <property type="match status" value="1"/>
</dbReference>
<dbReference type="GO" id="GO:0009341">
    <property type="term" value="C:beta-galactosidase complex"/>
    <property type="evidence" value="ECO:0007669"/>
    <property type="project" value="TreeGrafter"/>
</dbReference>
<organism evidence="9 10">
    <name type="scientific">Draconibacterium aestuarii</name>
    <dbReference type="NCBI Taxonomy" id="2998507"/>
    <lineage>
        <taxon>Bacteria</taxon>
        <taxon>Pseudomonadati</taxon>
        <taxon>Bacteroidota</taxon>
        <taxon>Bacteroidia</taxon>
        <taxon>Marinilabiliales</taxon>
        <taxon>Prolixibacteraceae</taxon>
        <taxon>Draconibacterium</taxon>
    </lineage>
</organism>
<dbReference type="InterPro" id="IPR006103">
    <property type="entry name" value="Glyco_hydro_2_cat"/>
</dbReference>
<dbReference type="EC" id="3.2.1.23" evidence="3"/>
<dbReference type="PROSITE" id="PS51257">
    <property type="entry name" value="PROKAR_LIPOPROTEIN"/>
    <property type="match status" value="1"/>
</dbReference>
<dbReference type="InterPro" id="IPR008979">
    <property type="entry name" value="Galactose-bd-like_sf"/>
</dbReference>
<evidence type="ECO:0000313" key="10">
    <source>
        <dbReference type="Proteomes" id="UP001145087"/>
    </source>
</evidence>
<feature type="domain" description="Glycoside hydrolase family 2 catalytic" evidence="7">
    <location>
        <begin position="349"/>
        <end position="493"/>
    </location>
</feature>
<dbReference type="Gene3D" id="2.60.120.260">
    <property type="entry name" value="Galactose-binding domain-like"/>
    <property type="match status" value="1"/>
</dbReference>
<dbReference type="EMBL" id="JAPOHD010000012">
    <property type="protein sequence ID" value="MCY1719990.1"/>
    <property type="molecule type" value="Genomic_DNA"/>
</dbReference>
<evidence type="ECO:0000256" key="5">
    <source>
        <dbReference type="ARBA" id="ARBA00023295"/>
    </source>
</evidence>
<protein>
    <recommendedName>
        <fullName evidence="3">beta-galactosidase</fullName>
        <ecNumber evidence="3">3.2.1.23</ecNumber>
    </recommendedName>
</protein>
<evidence type="ECO:0000259" key="6">
    <source>
        <dbReference type="Pfam" id="PF00703"/>
    </source>
</evidence>
<dbReference type="SUPFAM" id="SSF49785">
    <property type="entry name" value="Galactose-binding domain-like"/>
    <property type="match status" value="1"/>
</dbReference>
<evidence type="ECO:0000259" key="8">
    <source>
        <dbReference type="Pfam" id="PF02837"/>
    </source>
</evidence>
<dbReference type="Gene3D" id="2.60.40.10">
    <property type="entry name" value="Immunoglobulins"/>
    <property type="match status" value="1"/>
</dbReference>
<dbReference type="InterPro" id="IPR036156">
    <property type="entry name" value="Beta-gal/glucu_dom_sf"/>
</dbReference>
<dbReference type="InterPro" id="IPR006104">
    <property type="entry name" value="Glyco_hydro_2_N"/>
</dbReference>
<dbReference type="SUPFAM" id="SSF49303">
    <property type="entry name" value="beta-Galactosidase/glucuronidase domain"/>
    <property type="match status" value="1"/>
</dbReference>
<dbReference type="AlphaFoldDB" id="A0A9X3FBR5"/>
<dbReference type="Pfam" id="PF00703">
    <property type="entry name" value="Glyco_hydro_2"/>
    <property type="match status" value="1"/>
</dbReference>
<keyword evidence="4" id="KW-0378">Hydrolase</keyword>
<gene>
    <name evidence="9" type="ORF">OU798_06525</name>
</gene>
<comment type="caution">
    <text evidence="9">The sequence shown here is derived from an EMBL/GenBank/DDBJ whole genome shotgun (WGS) entry which is preliminary data.</text>
</comment>
<evidence type="ECO:0000256" key="3">
    <source>
        <dbReference type="ARBA" id="ARBA00012756"/>
    </source>
</evidence>
<dbReference type="Pfam" id="PF02836">
    <property type="entry name" value="Glyco_hydro_2_C"/>
    <property type="match status" value="1"/>
</dbReference>
<dbReference type="InterPro" id="IPR013783">
    <property type="entry name" value="Ig-like_fold"/>
</dbReference>
<dbReference type="RefSeq" id="WP_343332320.1">
    <property type="nucleotide sequence ID" value="NZ_JAPOHD010000012.1"/>
</dbReference>
<dbReference type="InterPro" id="IPR050347">
    <property type="entry name" value="Bact_Beta-galactosidase"/>
</dbReference>
<dbReference type="Proteomes" id="UP001145087">
    <property type="component" value="Unassembled WGS sequence"/>
</dbReference>
<dbReference type="Pfam" id="PF02837">
    <property type="entry name" value="Glyco_hydro_2_N"/>
    <property type="match status" value="1"/>
</dbReference>
<reference evidence="9" key="1">
    <citation type="submission" date="2022-11" db="EMBL/GenBank/DDBJ databases">
        <title>Marilongibacter aestuarii gen. nov., sp. nov., isolated from tidal flat sediment.</title>
        <authorList>
            <person name="Jiayan W."/>
        </authorList>
    </citation>
    <scope>NUCLEOTIDE SEQUENCE</scope>
    <source>
        <strain evidence="9">Z1-6</strain>
    </source>
</reference>
<accession>A0A9X3FBR5</accession>
<comment type="catalytic activity">
    <reaction evidence="1">
        <text>Hydrolysis of terminal non-reducing beta-D-galactose residues in beta-D-galactosides.</text>
        <dbReference type="EC" id="3.2.1.23"/>
    </reaction>
</comment>
<sequence>MKKFIAHFRLIRTGLLLTIAIAAISCSTPEQSELDLSGVWNYSIDEQDAGVNDKWFAKDLSDTIVLPGSMTSNAKGNPVGYDTKFTGNSWKEYANGKSWYDDPNYKPYLSDDEFLYPFWLIADYYYTGAAWYQKEIEIPENWEGQDVELYLERCHWETNVWVNSDYIGMNNALGVPHRYNIGSELKPGKNRITICVDNRVKEIKVGDDAHSVSDNTQSNWNGIIGDIKLIRKDALSVAGVQIFPDVKNKSVRVEIGIKNKTGGAQTGKLKLSAKSASVESPQKLKEISSDFEVNSASKIITVNYPMGEDVLLWDEFNPNLYELTVELQSKSYKDEHSEIFGMRDFLTEGKSFVINNRPVFLRGTLECAISPKTGFPPTDIKSWERIIEICKAHGLNHIRFHSWCPPKAAFEAADKLGFYYQVEASAWATVGDGAPIDKWIYDESERMVAEYGNHPSFCMMPYGNEPSGKKHREYLTNFVKYWKAKDTRRVYTTAAGWPIIPENDYHNVHSGTRIQGWNQNLNSIINSQAPRSDYDWEKTVAKLTAPMVSHEIGQWCVYPNFKEIPKYDGVLKATNFKIFKRSLEAHGMLDLADSFLKASGKLQALCYKADIEAAFRTKGFGGFQLLDLHDFPGQGTALVGVLDPFWDEKGYISPEEFRQFCNETVPLARFKKMIFTSDEKVECEIEVAHYGEKELQLVVPSWQIVDAKGDVVKKGQLTETDISWGNCQKIGSISEDFDVESAAKYQLQLTIAGFINTWDFWVYPAELPKIEDDILVVSSLNKAAIATLEKGGKVLLTTKKGSIKEGKGGEVAVGFSSIFWNTAWTNGQKPHTLGILCDPEHQALADFPTEYHSNWQWWDAMSHSNAISLEDFENKPEPIVRIIDDWVTNRNLALIFEAKVGKGKLVMTGVDLQSDLETRPEARQLLYSLKSYMSGEKFDPQTELPLNEIESLFLK</sequence>
<evidence type="ECO:0000256" key="2">
    <source>
        <dbReference type="ARBA" id="ARBA00007401"/>
    </source>
</evidence>
<dbReference type="GO" id="GO:0005990">
    <property type="term" value="P:lactose catabolic process"/>
    <property type="evidence" value="ECO:0007669"/>
    <property type="project" value="TreeGrafter"/>
</dbReference>
<dbReference type="GO" id="GO:0004565">
    <property type="term" value="F:beta-galactosidase activity"/>
    <property type="evidence" value="ECO:0007669"/>
    <property type="project" value="UniProtKB-EC"/>
</dbReference>
<proteinExistence type="inferred from homology"/>
<dbReference type="PANTHER" id="PTHR46323">
    <property type="entry name" value="BETA-GALACTOSIDASE"/>
    <property type="match status" value="1"/>
</dbReference>
<keyword evidence="10" id="KW-1185">Reference proteome</keyword>
<evidence type="ECO:0000259" key="7">
    <source>
        <dbReference type="Pfam" id="PF02836"/>
    </source>
</evidence>